<evidence type="ECO:0000313" key="3">
    <source>
        <dbReference type="Proteomes" id="UP000261811"/>
    </source>
</evidence>
<keyword evidence="3" id="KW-1185">Reference proteome</keyword>
<evidence type="ECO:0000259" key="1">
    <source>
        <dbReference type="Pfam" id="PF00582"/>
    </source>
</evidence>
<dbReference type="AlphaFoldDB" id="A0A372JB49"/>
<dbReference type="InterPro" id="IPR006016">
    <property type="entry name" value="UspA"/>
</dbReference>
<dbReference type="RefSeq" id="WP_117361727.1">
    <property type="nucleotide sequence ID" value="NZ_QURH01001043.1"/>
</dbReference>
<proteinExistence type="predicted"/>
<dbReference type="Pfam" id="PF00582">
    <property type="entry name" value="Usp"/>
    <property type="match status" value="1"/>
</dbReference>
<evidence type="ECO:0000313" key="2">
    <source>
        <dbReference type="EMBL" id="RFU36618.1"/>
    </source>
</evidence>
<protein>
    <submittedName>
        <fullName evidence="2">Universal stress protein</fullName>
    </submittedName>
</protein>
<accession>A0A372JB49</accession>
<feature type="domain" description="UspA" evidence="1">
    <location>
        <begin position="18"/>
        <end position="144"/>
    </location>
</feature>
<dbReference type="Proteomes" id="UP000261811">
    <property type="component" value="Unassembled WGS sequence"/>
</dbReference>
<organism evidence="2 3">
    <name type="scientific">Actinomadura logoneensis</name>
    <dbReference type="NCBI Taxonomy" id="2293572"/>
    <lineage>
        <taxon>Bacteria</taxon>
        <taxon>Bacillati</taxon>
        <taxon>Actinomycetota</taxon>
        <taxon>Actinomycetes</taxon>
        <taxon>Streptosporangiales</taxon>
        <taxon>Thermomonosporaceae</taxon>
        <taxon>Actinomadura</taxon>
    </lineage>
</organism>
<dbReference type="OrthoDB" id="3734319at2"/>
<dbReference type="Gene3D" id="3.40.50.12370">
    <property type="match status" value="1"/>
</dbReference>
<dbReference type="CDD" id="cd00293">
    <property type="entry name" value="USP-like"/>
    <property type="match status" value="1"/>
</dbReference>
<dbReference type="EMBL" id="QURH01001043">
    <property type="protein sequence ID" value="RFU36618.1"/>
    <property type="molecule type" value="Genomic_DNA"/>
</dbReference>
<reference evidence="2 3" key="1">
    <citation type="submission" date="2018-08" db="EMBL/GenBank/DDBJ databases">
        <title>Actinomadura jelena sp. nov., a novel Actinomycete isolated from soil in Chad.</title>
        <authorList>
            <person name="Shi L."/>
        </authorList>
    </citation>
    <scope>NUCLEOTIDE SEQUENCE [LARGE SCALE GENOMIC DNA]</scope>
    <source>
        <strain evidence="2 3">NEAU-G17</strain>
    </source>
</reference>
<gene>
    <name evidence="2" type="ORF">DZF91_37275</name>
</gene>
<dbReference type="SUPFAM" id="SSF52402">
    <property type="entry name" value="Adenine nucleotide alpha hydrolases-like"/>
    <property type="match status" value="1"/>
</dbReference>
<name>A0A372JB49_9ACTN</name>
<comment type="caution">
    <text evidence="2">The sequence shown here is derived from an EMBL/GenBank/DDBJ whole genome shotgun (WGS) entry which is preliminary data.</text>
</comment>
<sequence length="160" mass="16732">MAVIVWIVEGTWPACVDAARAHASEGDDVVLLHVTGDEMPGAAHGAYAGLLGRARPDRDPGTRVEGMAVAAGERLLAEAAGRLGRPCARSERSGRVEREVVAAAEGADLLVLARDGDITHLGPRSLGPVSRFIVDHAPCPVLLVWPETTPSTSTLPPPPR</sequence>